<sequence>MTSCINFIVTLEPPTPPHALSRDITSHGRELASSTSRRAVAEFSRRESSAVPLSPVVAVAVILFAHTNPSHLLHRADRASARKPDDLHVQTPAAARCAQTTDFVQIRVLEPNARGGGRRGLAKRHQPVSRLERALDEHAVLVFDPHRPSREIVRGVRSKGRHDDGDRPFRVRRVRRIRRERHVELNLERFPPRADEPAPTETHVRPGTVPPRLRDRGSLRAAQRAPERRRRERRRVRQI</sequence>
<gene>
    <name evidence="2" type="ORF">MICPUCDRAFT_65213</name>
</gene>
<accession>C1MJH4</accession>
<organism evidence="3">
    <name type="scientific">Micromonas pusilla (strain CCMP1545)</name>
    <name type="common">Picoplanktonic green alga</name>
    <dbReference type="NCBI Taxonomy" id="564608"/>
    <lineage>
        <taxon>Eukaryota</taxon>
        <taxon>Viridiplantae</taxon>
        <taxon>Chlorophyta</taxon>
        <taxon>Mamiellophyceae</taxon>
        <taxon>Mamiellales</taxon>
        <taxon>Mamiellaceae</taxon>
        <taxon>Micromonas</taxon>
    </lineage>
</organism>
<keyword evidence="3" id="KW-1185">Reference proteome</keyword>
<dbReference type="GeneID" id="9681861"/>
<dbReference type="KEGG" id="mpp:MICPUCDRAFT_65213"/>
<feature type="region of interest" description="Disordered" evidence="1">
    <location>
        <begin position="188"/>
        <end position="239"/>
    </location>
</feature>
<dbReference type="AlphaFoldDB" id="C1MJH4"/>
<proteinExistence type="predicted"/>
<protein>
    <submittedName>
        <fullName evidence="2">Predicted protein</fullName>
    </submittedName>
</protein>
<dbReference type="Proteomes" id="UP000001876">
    <property type="component" value="Unassembled WGS sequence"/>
</dbReference>
<evidence type="ECO:0000313" key="2">
    <source>
        <dbReference type="EMBL" id="EEH59997.1"/>
    </source>
</evidence>
<evidence type="ECO:0000313" key="3">
    <source>
        <dbReference type="Proteomes" id="UP000001876"/>
    </source>
</evidence>
<reference evidence="2 3" key="1">
    <citation type="journal article" date="2009" name="Science">
        <title>Green evolution and dynamic adaptations revealed by genomes of the marine picoeukaryotes Micromonas.</title>
        <authorList>
            <person name="Worden A.Z."/>
            <person name="Lee J.H."/>
            <person name="Mock T."/>
            <person name="Rouze P."/>
            <person name="Simmons M.P."/>
            <person name="Aerts A.L."/>
            <person name="Allen A.E."/>
            <person name="Cuvelier M.L."/>
            <person name="Derelle E."/>
            <person name="Everett M.V."/>
            <person name="Foulon E."/>
            <person name="Grimwood J."/>
            <person name="Gundlach H."/>
            <person name="Henrissat B."/>
            <person name="Napoli C."/>
            <person name="McDonald S.M."/>
            <person name="Parker M.S."/>
            <person name="Rombauts S."/>
            <person name="Salamov A."/>
            <person name="Von Dassow P."/>
            <person name="Badger J.H."/>
            <person name="Coutinho P.M."/>
            <person name="Demir E."/>
            <person name="Dubchak I."/>
            <person name="Gentemann C."/>
            <person name="Eikrem W."/>
            <person name="Gready J.E."/>
            <person name="John U."/>
            <person name="Lanier W."/>
            <person name="Lindquist E.A."/>
            <person name="Lucas S."/>
            <person name="Mayer K.F."/>
            <person name="Moreau H."/>
            <person name="Not F."/>
            <person name="Otillar R."/>
            <person name="Panaud O."/>
            <person name="Pangilinan J."/>
            <person name="Paulsen I."/>
            <person name="Piegu B."/>
            <person name="Poliakov A."/>
            <person name="Robbens S."/>
            <person name="Schmutz J."/>
            <person name="Toulza E."/>
            <person name="Wyss T."/>
            <person name="Zelensky A."/>
            <person name="Zhou K."/>
            <person name="Armbrust E.V."/>
            <person name="Bhattacharya D."/>
            <person name="Goodenough U.W."/>
            <person name="Van de Peer Y."/>
            <person name="Grigoriev I.V."/>
        </authorList>
    </citation>
    <scope>NUCLEOTIDE SEQUENCE [LARGE SCALE GENOMIC DNA]</scope>
    <source>
        <strain evidence="2 3">CCMP1545</strain>
    </source>
</reference>
<dbReference type="EMBL" id="GG663736">
    <property type="protein sequence ID" value="EEH59997.1"/>
    <property type="molecule type" value="Genomic_DNA"/>
</dbReference>
<evidence type="ECO:0000256" key="1">
    <source>
        <dbReference type="SAM" id="MobiDB-lite"/>
    </source>
</evidence>
<dbReference type="RefSeq" id="XP_003056621.1">
    <property type="nucleotide sequence ID" value="XM_003056575.1"/>
</dbReference>
<feature type="compositionally biased region" description="Basic residues" evidence="1">
    <location>
        <begin position="227"/>
        <end position="239"/>
    </location>
</feature>
<name>C1MJH4_MICPC</name>